<gene>
    <name evidence="7" type="ORF">C6569_01865</name>
</gene>
<dbReference type="RefSeq" id="WP_106747244.1">
    <property type="nucleotide sequence ID" value="NZ_CP027668.1"/>
</dbReference>
<evidence type="ECO:0000256" key="4">
    <source>
        <dbReference type="ARBA" id="ARBA00040194"/>
    </source>
</evidence>
<dbReference type="InterPro" id="IPR003615">
    <property type="entry name" value="HNH_nuc"/>
</dbReference>
<evidence type="ECO:0000256" key="2">
    <source>
        <dbReference type="ARBA" id="ARBA00022801"/>
    </source>
</evidence>
<sequence length="113" mass="13339">MPMRAPTRCPCGNLIAYGSRCPCRQTQDRERKARHDATRPSARERGYDGKWQREREAYLAAHPLCVRCGEPSRIVDHITPHKGDLKLFWRRSNWQPLCVPCHSRTKQREERRT</sequence>
<comment type="similarity">
    <text evidence="3">Belongs to the HNH nuclease family.</text>
</comment>
<dbReference type="GO" id="GO:0008270">
    <property type="term" value="F:zinc ion binding"/>
    <property type="evidence" value="ECO:0007669"/>
    <property type="project" value="InterPro"/>
</dbReference>
<dbReference type="AlphaFoldDB" id="A0A2S0N6X1"/>
<feature type="domain" description="HNH nuclease" evidence="6">
    <location>
        <begin position="53"/>
        <end position="103"/>
    </location>
</feature>
<evidence type="ECO:0000256" key="3">
    <source>
        <dbReference type="ARBA" id="ARBA00038412"/>
    </source>
</evidence>
<evidence type="ECO:0000313" key="7">
    <source>
        <dbReference type="EMBL" id="AVO43914.1"/>
    </source>
</evidence>
<dbReference type="GO" id="GO:0016787">
    <property type="term" value="F:hydrolase activity"/>
    <property type="evidence" value="ECO:0007669"/>
    <property type="project" value="UniProtKB-KW"/>
</dbReference>
<dbReference type="SMART" id="SM00507">
    <property type="entry name" value="HNHc"/>
    <property type="match status" value="1"/>
</dbReference>
<keyword evidence="7" id="KW-0255">Endonuclease</keyword>
<dbReference type="OrthoDB" id="5292295at2"/>
<dbReference type="GO" id="GO:0003676">
    <property type="term" value="F:nucleic acid binding"/>
    <property type="evidence" value="ECO:0007669"/>
    <property type="project" value="InterPro"/>
</dbReference>
<dbReference type="KEGG" id="phr:C6569_01865"/>
<proteinExistence type="inferred from homology"/>
<evidence type="ECO:0000259" key="6">
    <source>
        <dbReference type="SMART" id="SM00507"/>
    </source>
</evidence>
<feature type="region of interest" description="Disordered" evidence="5">
    <location>
        <begin position="28"/>
        <end position="48"/>
    </location>
</feature>
<dbReference type="InterPro" id="IPR002711">
    <property type="entry name" value="HNH"/>
</dbReference>
<dbReference type="EMBL" id="CP027668">
    <property type="protein sequence ID" value="AVO43914.1"/>
    <property type="molecule type" value="Genomic_DNA"/>
</dbReference>
<evidence type="ECO:0000256" key="1">
    <source>
        <dbReference type="ARBA" id="ARBA00022722"/>
    </source>
</evidence>
<evidence type="ECO:0000256" key="5">
    <source>
        <dbReference type="SAM" id="MobiDB-lite"/>
    </source>
</evidence>
<keyword evidence="1" id="KW-0540">Nuclease</keyword>
<dbReference type="Gene3D" id="1.10.30.50">
    <property type="match status" value="1"/>
</dbReference>
<name>A0A2S0N6X1_9HYPH</name>
<protein>
    <recommendedName>
        <fullName evidence="4">Putative HNH nuclease YajD</fullName>
    </recommendedName>
</protein>
<dbReference type="PANTHER" id="PTHR41286:SF1">
    <property type="entry name" value="HNH NUCLEASE YAJD-RELATED"/>
    <property type="match status" value="1"/>
</dbReference>
<dbReference type="Pfam" id="PF01844">
    <property type="entry name" value="HNH"/>
    <property type="match status" value="1"/>
</dbReference>
<dbReference type="Proteomes" id="UP000237889">
    <property type="component" value="Chromosome"/>
</dbReference>
<keyword evidence="2" id="KW-0378">Hydrolase</keyword>
<accession>A0A2S0N6X1</accession>
<dbReference type="GO" id="GO:0005829">
    <property type="term" value="C:cytosol"/>
    <property type="evidence" value="ECO:0007669"/>
    <property type="project" value="TreeGrafter"/>
</dbReference>
<dbReference type="CDD" id="cd00085">
    <property type="entry name" value="HNHc"/>
    <property type="match status" value="1"/>
</dbReference>
<organism evidence="7 8">
    <name type="scientific">Phreatobacter cathodiphilus</name>
    <dbReference type="NCBI Taxonomy" id="1868589"/>
    <lineage>
        <taxon>Bacteria</taxon>
        <taxon>Pseudomonadati</taxon>
        <taxon>Pseudomonadota</taxon>
        <taxon>Alphaproteobacteria</taxon>
        <taxon>Hyphomicrobiales</taxon>
        <taxon>Phreatobacteraceae</taxon>
        <taxon>Phreatobacter</taxon>
    </lineage>
</organism>
<evidence type="ECO:0000313" key="8">
    <source>
        <dbReference type="Proteomes" id="UP000237889"/>
    </source>
</evidence>
<reference evidence="7 8" key="1">
    <citation type="submission" date="2018-03" db="EMBL/GenBank/DDBJ databases">
        <title>Genome sequencing of Phreatobacter sp.</title>
        <authorList>
            <person name="Kim S.-J."/>
            <person name="Heo J."/>
            <person name="Kwon S.-W."/>
        </authorList>
    </citation>
    <scope>NUCLEOTIDE SEQUENCE [LARGE SCALE GENOMIC DNA]</scope>
    <source>
        <strain evidence="7 8">S-12</strain>
    </source>
</reference>
<keyword evidence="8" id="KW-1185">Reference proteome</keyword>
<dbReference type="GO" id="GO:0004519">
    <property type="term" value="F:endonuclease activity"/>
    <property type="evidence" value="ECO:0007669"/>
    <property type="project" value="UniProtKB-KW"/>
</dbReference>
<dbReference type="PANTHER" id="PTHR41286">
    <property type="entry name" value="HNH NUCLEASE YAJD-RELATED"/>
    <property type="match status" value="1"/>
</dbReference>